<sequence length="64" mass="7321">MQLNVGDIVTLKKLHPCGSKDWEILRTGIDIKLKCLGCNHLIMVPRKKIEKNIKAIQPQNEQNN</sequence>
<dbReference type="AlphaFoldDB" id="A0A4R1N0X9"/>
<evidence type="ECO:0000313" key="1">
    <source>
        <dbReference type="EMBL" id="TCK99738.1"/>
    </source>
</evidence>
<keyword evidence="2" id="KW-1185">Reference proteome</keyword>
<proteinExistence type="predicted"/>
<evidence type="ECO:0000313" key="2">
    <source>
        <dbReference type="Proteomes" id="UP000294545"/>
    </source>
</evidence>
<dbReference type="PANTHER" id="PTHR38455">
    <property type="entry name" value="HYPOTHETICAL CYTOSOLIC PROTEIN"/>
    <property type="match status" value="1"/>
</dbReference>
<reference evidence="1 2" key="1">
    <citation type="submission" date="2019-03" db="EMBL/GenBank/DDBJ databases">
        <title>Genomic Encyclopedia of Type Strains, Phase IV (KMG-IV): sequencing the most valuable type-strain genomes for metagenomic binning, comparative biology and taxonomic classification.</title>
        <authorList>
            <person name="Goeker M."/>
        </authorList>
    </citation>
    <scope>NUCLEOTIDE SEQUENCE [LARGE SCALE GENOMIC DNA]</scope>
    <source>
        <strain evidence="1 2">DSM 24176</strain>
    </source>
</reference>
<dbReference type="InterPro" id="IPR009296">
    <property type="entry name" value="DUF951"/>
</dbReference>
<comment type="caution">
    <text evidence="1">The sequence shown here is derived from an EMBL/GenBank/DDBJ whole genome shotgun (WGS) entry which is preliminary data.</text>
</comment>
<evidence type="ECO:0008006" key="3">
    <source>
        <dbReference type="Google" id="ProtNLM"/>
    </source>
</evidence>
<dbReference type="PIRSF" id="PIRSF037263">
    <property type="entry name" value="DUF951_bac"/>
    <property type="match status" value="1"/>
</dbReference>
<dbReference type="Proteomes" id="UP000294545">
    <property type="component" value="Unassembled WGS sequence"/>
</dbReference>
<dbReference type="RefSeq" id="WP_132278910.1">
    <property type="nucleotide sequence ID" value="NZ_SMGQ01000002.1"/>
</dbReference>
<accession>A0A4R1N0X9</accession>
<gene>
    <name evidence="1" type="ORF">EDC19_0096</name>
</gene>
<organism evidence="1 2">
    <name type="scientific">Natranaerovirga hydrolytica</name>
    <dbReference type="NCBI Taxonomy" id="680378"/>
    <lineage>
        <taxon>Bacteria</taxon>
        <taxon>Bacillati</taxon>
        <taxon>Bacillota</taxon>
        <taxon>Clostridia</taxon>
        <taxon>Lachnospirales</taxon>
        <taxon>Natranaerovirgaceae</taxon>
        <taxon>Natranaerovirga</taxon>
    </lineage>
</organism>
<protein>
    <recommendedName>
        <fullName evidence="3">DUF951 domain-containing protein</fullName>
    </recommendedName>
</protein>
<dbReference type="PANTHER" id="PTHR38455:SF1">
    <property type="entry name" value="DUF951 DOMAIN-CONTAINING PROTEIN"/>
    <property type="match status" value="1"/>
</dbReference>
<dbReference type="EMBL" id="SMGQ01000002">
    <property type="protein sequence ID" value="TCK99738.1"/>
    <property type="molecule type" value="Genomic_DNA"/>
</dbReference>
<dbReference type="Pfam" id="PF06107">
    <property type="entry name" value="DUF951"/>
    <property type="match status" value="1"/>
</dbReference>
<dbReference type="OrthoDB" id="9802710at2"/>
<name>A0A4R1N0X9_9FIRM</name>